<evidence type="ECO:0000256" key="1">
    <source>
        <dbReference type="ARBA" id="ARBA00010617"/>
    </source>
</evidence>
<evidence type="ECO:0000256" key="5">
    <source>
        <dbReference type="SAM" id="MobiDB-lite"/>
    </source>
</evidence>
<reference evidence="6 7" key="1">
    <citation type="submission" date="2023-10" db="EMBL/GenBank/DDBJ databases">
        <title>Chromosome-scale genome assembly provides insights into flower coloration mechanisms of Canna indica.</title>
        <authorList>
            <person name="Li C."/>
        </authorList>
    </citation>
    <scope>NUCLEOTIDE SEQUENCE [LARGE SCALE GENOMIC DNA]</scope>
    <source>
        <tissue evidence="6">Flower</tissue>
    </source>
</reference>
<dbReference type="PANTHER" id="PTHR24296">
    <property type="entry name" value="CYTOCHROME P450"/>
    <property type="match status" value="1"/>
</dbReference>
<feature type="region of interest" description="Disordered" evidence="5">
    <location>
        <begin position="66"/>
        <end position="121"/>
    </location>
</feature>
<dbReference type="EMBL" id="CP136892">
    <property type="protein sequence ID" value="WOL01147.1"/>
    <property type="molecule type" value="Genomic_DNA"/>
</dbReference>
<organism evidence="6 7">
    <name type="scientific">Canna indica</name>
    <name type="common">Indian-shot</name>
    <dbReference type="NCBI Taxonomy" id="4628"/>
    <lineage>
        <taxon>Eukaryota</taxon>
        <taxon>Viridiplantae</taxon>
        <taxon>Streptophyta</taxon>
        <taxon>Embryophyta</taxon>
        <taxon>Tracheophyta</taxon>
        <taxon>Spermatophyta</taxon>
        <taxon>Magnoliopsida</taxon>
        <taxon>Liliopsida</taxon>
        <taxon>Zingiberales</taxon>
        <taxon>Cannaceae</taxon>
        <taxon>Canna</taxon>
    </lineage>
</organism>
<keyword evidence="2" id="KW-0479">Metal-binding</keyword>
<proteinExistence type="inferred from homology"/>
<accession>A0AAQ3K3C5</accession>
<evidence type="ECO:0000256" key="4">
    <source>
        <dbReference type="ARBA" id="ARBA00023004"/>
    </source>
</evidence>
<dbReference type="Proteomes" id="UP001327560">
    <property type="component" value="Chromosome 3"/>
</dbReference>
<keyword evidence="7" id="KW-1185">Reference proteome</keyword>
<gene>
    <name evidence="6" type="ORF">Cni_G09861</name>
</gene>
<evidence type="ECO:0000313" key="6">
    <source>
        <dbReference type="EMBL" id="WOL01147.1"/>
    </source>
</evidence>
<protein>
    <submittedName>
        <fullName evidence="6">Cytochrome P450</fullName>
    </submittedName>
</protein>
<dbReference type="SUPFAM" id="SSF48264">
    <property type="entry name" value="Cytochrome P450"/>
    <property type="match status" value="1"/>
</dbReference>
<evidence type="ECO:0000313" key="7">
    <source>
        <dbReference type="Proteomes" id="UP001327560"/>
    </source>
</evidence>
<dbReference type="AlphaFoldDB" id="A0AAQ3K3C5"/>
<sequence>MVSLKFHSAEFRAMTARSLFELVHSRLLPVLEDAATSGDDAPIDLQDVLLRLTFDNVCMIAFGIDPGCLHPGLPESPSPRPSRMPRRPPSSASSRPPLSGEPCAGTSTSAARGGSGGRCSG</sequence>
<dbReference type="GO" id="GO:0005506">
    <property type="term" value="F:iron ion binding"/>
    <property type="evidence" value="ECO:0007669"/>
    <property type="project" value="InterPro"/>
</dbReference>
<evidence type="ECO:0000256" key="2">
    <source>
        <dbReference type="ARBA" id="ARBA00022723"/>
    </source>
</evidence>
<dbReference type="Gene3D" id="1.10.630.10">
    <property type="entry name" value="Cytochrome P450"/>
    <property type="match status" value="1"/>
</dbReference>
<evidence type="ECO:0000256" key="3">
    <source>
        <dbReference type="ARBA" id="ARBA00023002"/>
    </source>
</evidence>
<feature type="compositionally biased region" description="Low complexity" evidence="5">
    <location>
        <begin position="89"/>
        <end position="112"/>
    </location>
</feature>
<dbReference type="GO" id="GO:0020037">
    <property type="term" value="F:heme binding"/>
    <property type="evidence" value="ECO:0007669"/>
    <property type="project" value="InterPro"/>
</dbReference>
<keyword evidence="3" id="KW-0560">Oxidoreductase</keyword>
<keyword evidence="4" id="KW-0408">Iron</keyword>
<name>A0AAQ3K3C5_9LILI</name>
<dbReference type="GO" id="GO:0004497">
    <property type="term" value="F:monooxygenase activity"/>
    <property type="evidence" value="ECO:0007669"/>
    <property type="project" value="InterPro"/>
</dbReference>
<dbReference type="InterPro" id="IPR036396">
    <property type="entry name" value="Cyt_P450_sf"/>
</dbReference>
<comment type="similarity">
    <text evidence="1">Belongs to the cytochrome P450 family.</text>
</comment>
<dbReference type="GO" id="GO:0016705">
    <property type="term" value="F:oxidoreductase activity, acting on paired donors, with incorporation or reduction of molecular oxygen"/>
    <property type="evidence" value="ECO:0007669"/>
    <property type="project" value="InterPro"/>
</dbReference>